<name>A0A9K3D8H6_9EUKA</name>
<reference evidence="1 2" key="1">
    <citation type="journal article" date="2018" name="PLoS ONE">
        <title>The draft genome of Kipferlia bialata reveals reductive genome evolution in fornicate parasites.</title>
        <authorList>
            <person name="Tanifuji G."/>
            <person name="Takabayashi S."/>
            <person name="Kume K."/>
            <person name="Takagi M."/>
            <person name="Nakayama T."/>
            <person name="Kamikawa R."/>
            <person name="Inagaki Y."/>
            <person name="Hashimoto T."/>
        </authorList>
    </citation>
    <scope>NUCLEOTIDE SEQUENCE [LARGE SCALE GENOMIC DNA]</scope>
    <source>
        <strain evidence="1">NY0173</strain>
    </source>
</reference>
<dbReference type="InterPro" id="IPR015915">
    <property type="entry name" value="Kelch-typ_b-propeller"/>
</dbReference>
<accession>A0A9K3D8H6</accession>
<dbReference type="AlphaFoldDB" id="A0A9K3D8H6"/>
<sequence>MKHTLCATDTKSRMILNDIIAQQDDPTPIPPSPSLLSVRDEPLHMLQDTLVLDMLCIGHNTVLVVVPTRDMAYKGMVLHRVDSDTPFTLSVTDIPFPQGVGAGTAFTRIGGEVYAYGGRVQGSLTDVLHVMDIATYTWRQVGVSHPPKKRASRWFCRRSVQCTEPEVQSEEITYTPVRRDGAQWPPACTNAVTFAIGGKLVVVSAKVDDSNVRTWYDDVTWVYDTDNESWQYVMPSAGHTFRQKDTSIAVVGERVYLADRDTQYMRVFTLDCGQGRWERVAYPVSMRRGGLSDQYIQALGSRVLNMPLRTGFGYVYDPIEGGYQRLAYQWPEHHTRATRERTIKCPLDDGSTLIYYTCYRHSTDPGQARGSIVTYDPDLVYPGEGDMWAEFHDVQ</sequence>
<dbReference type="Gene3D" id="2.120.10.80">
    <property type="entry name" value="Kelch-type beta propeller"/>
    <property type="match status" value="1"/>
</dbReference>
<dbReference type="Proteomes" id="UP000265618">
    <property type="component" value="Unassembled WGS sequence"/>
</dbReference>
<evidence type="ECO:0000313" key="2">
    <source>
        <dbReference type="Proteomes" id="UP000265618"/>
    </source>
</evidence>
<proteinExistence type="predicted"/>
<evidence type="ECO:0000313" key="1">
    <source>
        <dbReference type="EMBL" id="GIQ89314.1"/>
    </source>
</evidence>
<dbReference type="SUPFAM" id="SSF117281">
    <property type="entry name" value="Kelch motif"/>
    <property type="match status" value="1"/>
</dbReference>
<gene>
    <name evidence="1" type="ORF">KIPB_011749</name>
</gene>
<keyword evidence="2" id="KW-1185">Reference proteome</keyword>
<comment type="caution">
    <text evidence="1">The sequence shown here is derived from an EMBL/GenBank/DDBJ whole genome shotgun (WGS) entry which is preliminary data.</text>
</comment>
<dbReference type="EMBL" id="BDIP01004913">
    <property type="protein sequence ID" value="GIQ89314.1"/>
    <property type="molecule type" value="Genomic_DNA"/>
</dbReference>
<protein>
    <submittedName>
        <fullName evidence="1">Uncharacterized protein</fullName>
    </submittedName>
</protein>
<organism evidence="1 2">
    <name type="scientific">Kipferlia bialata</name>
    <dbReference type="NCBI Taxonomy" id="797122"/>
    <lineage>
        <taxon>Eukaryota</taxon>
        <taxon>Metamonada</taxon>
        <taxon>Carpediemonas-like organisms</taxon>
        <taxon>Kipferlia</taxon>
    </lineage>
</organism>